<evidence type="ECO:0000256" key="6">
    <source>
        <dbReference type="ARBA" id="ARBA00023295"/>
    </source>
</evidence>
<comment type="caution">
    <text evidence="12">The sequence shown here is derived from an EMBL/GenBank/DDBJ whole genome shotgun (WGS) entry which is preliminary data.</text>
</comment>
<comment type="subcellular location">
    <subcellularLocation>
        <location evidence="9">Cytoplasm</location>
    </subcellularLocation>
</comment>
<evidence type="ECO:0000256" key="3">
    <source>
        <dbReference type="ARBA" id="ARBA00012758"/>
    </source>
</evidence>
<dbReference type="Proteomes" id="UP000257317">
    <property type="component" value="Unassembled WGS sequence"/>
</dbReference>
<evidence type="ECO:0000256" key="2">
    <source>
        <dbReference type="ARBA" id="ARBA00009902"/>
    </source>
</evidence>
<keyword evidence="9" id="KW-0119">Carbohydrate metabolism</keyword>
<dbReference type="CDD" id="cd18623">
    <property type="entry name" value="GH32_ScrB-like"/>
    <property type="match status" value="1"/>
</dbReference>
<comment type="pathway">
    <text evidence="1 9">Glycan biosynthesis; sucrose metabolism.</text>
</comment>
<reference evidence="13" key="1">
    <citation type="submission" date="2018-03" db="EMBL/GenBank/DDBJ databases">
        <title>New taxa in the Lactobacillus gasseri group.</title>
        <authorList>
            <person name="Tanizawa Y."/>
            <person name="Tohno M."/>
            <person name="Endo A."/>
            <person name="Arita M."/>
        </authorList>
    </citation>
    <scope>NUCLEOTIDE SEQUENCE [LARGE SCALE GENOMIC DNA]</scope>
    <source>
        <strain evidence="13">DSM 24759</strain>
    </source>
</reference>
<comment type="similarity">
    <text evidence="2 8">Belongs to the glycosyl hydrolase 32 family.</text>
</comment>
<dbReference type="Gene3D" id="2.115.10.20">
    <property type="entry name" value="Glycosyl hydrolase domain, family 43"/>
    <property type="match status" value="1"/>
</dbReference>
<evidence type="ECO:0000259" key="10">
    <source>
        <dbReference type="Pfam" id="PF00251"/>
    </source>
</evidence>
<dbReference type="InterPro" id="IPR006232">
    <property type="entry name" value="Suc6P_hydrolase"/>
</dbReference>
<keyword evidence="6 8" id="KW-0326">Glycosidase</keyword>
<gene>
    <name evidence="12" type="primary">sacA</name>
    <name evidence="12" type="ORF">LrDSM24759_12550</name>
</gene>
<dbReference type="InterPro" id="IPR001362">
    <property type="entry name" value="Glyco_hydro_32"/>
</dbReference>
<dbReference type="Pfam" id="PF08244">
    <property type="entry name" value="Glyco_hydro_32C"/>
    <property type="match status" value="1"/>
</dbReference>
<dbReference type="SUPFAM" id="SSF75005">
    <property type="entry name" value="Arabinanase/levansucrase/invertase"/>
    <property type="match status" value="1"/>
</dbReference>
<dbReference type="Pfam" id="PF00251">
    <property type="entry name" value="Glyco_hydro_32N"/>
    <property type="match status" value="1"/>
</dbReference>
<dbReference type="PROSITE" id="PS00609">
    <property type="entry name" value="GLYCOSYL_HYDROL_F32"/>
    <property type="match status" value="1"/>
</dbReference>
<dbReference type="UniPathway" id="UPA00238"/>
<evidence type="ECO:0000256" key="8">
    <source>
        <dbReference type="RuleBase" id="RU362110"/>
    </source>
</evidence>
<dbReference type="PANTHER" id="PTHR43101">
    <property type="entry name" value="BETA-FRUCTOSIDASE"/>
    <property type="match status" value="1"/>
</dbReference>
<evidence type="ECO:0000313" key="13">
    <source>
        <dbReference type="Proteomes" id="UP000257317"/>
    </source>
</evidence>
<evidence type="ECO:0000259" key="11">
    <source>
        <dbReference type="Pfam" id="PF08244"/>
    </source>
</evidence>
<evidence type="ECO:0000256" key="4">
    <source>
        <dbReference type="ARBA" id="ARBA00019623"/>
    </source>
</evidence>
<accession>A0A2Z6T8P7</accession>
<evidence type="ECO:0000313" key="12">
    <source>
        <dbReference type="EMBL" id="GBG05341.1"/>
    </source>
</evidence>
<comment type="function">
    <text evidence="9">Enables the bacterium to metabolize sucrose as a sole carbon source.</text>
</comment>
<protein>
    <recommendedName>
        <fullName evidence="4 8">Sucrose-6-phosphate hydrolase</fullName>
        <ecNumber evidence="3 8">3.2.1.26</ecNumber>
    </recommendedName>
    <alternativeName>
        <fullName evidence="7 9">Invertase</fullName>
    </alternativeName>
</protein>
<feature type="domain" description="Glycosyl hydrolase family 32 N-terminal" evidence="10">
    <location>
        <begin position="37"/>
        <end position="340"/>
    </location>
</feature>
<dbReference type="EC" id="3.2.1.26" evidence="3 8"/>
<dbReference type="InterPro" id="IPR013148">
    <property type="entry name" value="Glyco_hydro_32_N"/>
</dbReference>
<dbReference type="AlphaFoldDB" id="A0A2Z6T8P7"/>
<dbReference type="RefSeq" id="WP_117118671.1">
    <property type="nucleotide sequence ID" value="NZ_BFBY01000011.1"/>
</dbReference>
<dbReference type="GO" id="GO:0004564">
    <property type="term" value="F:beta-fructofuranosidase activity"/>
    <property type="evidence" value="ECO:0007669"/>
    <property type="project" value="UniProtKB-EC"/>
</dbReference>
<name>A0A2Z6T8P7_9LACO</name>
<evidence type="ECO:0000256" key="1">
    <source>
        <dbReference type="ARBA" id="ARBA00004914"/>
    </source>
</evidence>
<dbReference type="EMBL" id="BFBY01000011">
    <property type="protein sequence ID" value="GBG05341.1"/>
    <property type="molecule type" value="Genomic_DNA"/>
</dbReference>
<sequence length="485" mass="55577">MTWTREKRYKKYQDWGAQELLELQTKAANSKTITHYHIHPISGLINDPNGFSYYNGEYHLFCQAYPFGPVHGLKSWIHFTSPDLVHWQYRGQAINPDTDKDNAGAYSGSGFVHNGNLLLMYTGNHRDPDWTRIPYQLIDEMDQKGHFHKWDEDLIPQPDHVTEHFRDPQLFEHEGQYFVLVGAQDKKTKTGQIDVFASNDLHNWHEDGYLHFTDKDMGYMIECPNLVFVDQKPVLIFCPQGIDKSVVHYDNIYPNMYIIGDQVDLSKAEFKTNQSSPLNLDEGFDVYATQAFNAPDGNAYAVSWVGLPDLSYPSDNEGWANMYSQVKRLEIKHNKLYQHPVKAIESLRYDKQEITSGMQTGNQYEVKLIIKKGQKGQLHLNANQDLTNGLILDFDTGTDAKLIIDRGQSNPLVNSDYGTRRTIPLNKTEDLDLDIFVDHSLCEIFVNDGEHVATLRFFANEGDQTIGFTAGTQVNGILWKMKSIL</sequence>
<dbReference type="InterPro" id="IPR023296">
    <property type="entry name" value="Glyco_hydro_beta-prop_sf"/>
</dbReference>
<dbReference type="Gene3D" id="2.60.120.560">
    <property type="entry name" value="Exo-inulinase, domain 1"/>
    <property type="match status" value="1"/>
</dbReference>
<dbReference type="SMART" id="SM00640">
    <property type="entry name" value="Glyco_32"/>
    <property type="match status" value="1"/>
</dbReference>
<dbReference type="PANTHER" id="PTHR43101:SF1">
    <property type="entry name" value="BETA-FRUCTOSIDASE"/>
    <property type="match status" value="1"/>
</dbReference>
<feature type="domain" description="Glycosyl hydrolase family 32 C-terminal" evidence="11">
    <location>
        <begin position="352"/>
        <end position="471"/>
    </location>
</feature>
<dbReference type="OrthoDB" id="9759709at2"/>
<keyword evidence="5 8" id="KW-0378">Hydrolase</keyword>
<dbReference type="GO" id="GO:0005737">
    <property type="term" value="C:cytoplasm"/>
    <property type="evidence" value="ECO:0007669"/>
    <property type="project" value="UniProtKB-SubCell"/>
</dbReference>
<dbReference type="NCBIfam" id="TIGR01322">
    <property type="entry name" value="scrB_fam"/>
    <property type="match status" value="1"/>
</dbReference>
<proteinExistence type="inferred from homology"/>
<keyword evidence="13" id="KW-1185">Reference proteome</keyword>
<evidence type="ECO:0000256" key="5">
    <source>
        <dbReference type="ARBA" id="ARBA00022801"/>
    </source>
</evidence>
<evidence type="ECO:0000256" key="9">
    <source>
        <dbReference type="RuleBase" id="RU365015"/>
    </source>
</evidence>
<keyword evidence="9" id="KW-0963">Cytoplasm</keyword>
<dbReference type="InterPro" id="IPR013320">
    <property type="entry name" value="ConA-like_dom_sf"/>
</dbReference>
<dbReference type="InterPro" id="IPR013189">
    <property type="entry name" value="Glyco_hydro_32_C"/>
</dbReference>
<dbReference type="SUPFAM" id="SSF49899">
    <property type="entry name" value="Concanavalin A-like lectins/glucanases"/>
    <property type="match status" value="1"/>
</dbReference>
<evidence type="ECO:0000256" key="7">
    <source>
        <dbReference type="ARBA" id="ARBA00033367"/>
    </source>
</evidence>
<comment type="catalytic activity">
    <reaction evidence="8">
        <text>Hydrolysis of terminal non-reducing beta-D-fructofuranoside residues in beta-D-fructofuranosides.</text>
        <dbReference type="EC" id="3.2.1.26"/>
    </reaction>
</comment>
<organism evidence="12 13">
    <name type="scientific">Lactobacillus rodentium</name>
    <dbReference type="NCBI Taxonomy" id="947835"/>
    <lineage>
        <taxon>Bacteria</taxon>
        <taxon>Bacillati</taxon>
        <taxon>Bacillota</taxon>
        <taxon>Bacilli</taxon>
        <taxon>Lactobacillales</taxon>
        <taxon>Lactobacillaceae</taxon>
        <taxon>Lactobacillus</taxon>
    </lineage>
</organism>
<dbReference type="InterPro" id="IPR018053">
    <property type="entry name" value="Glyco_hydro_32_AS"/>
</dbReference>
<dbReference type="InterPro" id="IPR051214">
    <property type="entry name" value="GH32_Enzymes"/>
</dbReference>
<dbReference type="GO" id="GO:0005985">
    <property type="term" value="P:sucrose metabolic process"/>
    <property type="evidence" value="ECO:0007669"/>
    <property type="project" value="UniProtKB-UniPathway"/>
</dbReference>